<reference evidence="3" key="1">
    <citation type="submission" date="2017-03" db="EMBL/GenBank/DDBJ databases">
        <title>Phytopthora megakarya and P. palmivora, two closely related causual agents of cacao black pod achieved similar genome size and gene model numbers by different mechanisms.</title>
        <authorList>
            <person name="Ali S."/>
            <person name="Shao J."/>
            <person name="Larry D.J."/>
            <person name="Kronmiller B."/>
            <person name="Shen D."/>
            <person name="Strem M.D."/>
            <person name="Melnick R.L."/>
            <person name="Guiltinan M.J."/>
            <person name="Tyler B.M."/>
            <person name="Meinhardt L.W."/>
            <person name="Bailey B.A."/>
        </authorList>
    </citation>
    <scope>NUCLEOTIDE SEQUENCE [LARGE SCALE GENOMIC DNA]</scope>
    <source>
        <strain evidence="3">zdho120</strain>
    </source>
</reference>
<name>A0A225WQ12_9STRA</name>
<dbReference type="PANTHER" id="PTHR33064">
    <property type="entry name" value="POL PROTEIN"/>
    <property type="match status" value="1"/>
</dbReference>
<dbReference type="Proteomes" id="UP000198211">
    <property type="component" value="Unassembled WGS sequence"/>
</dbReference>
<dbReference type="SUPFAM" id="SSF56672">
    <property type="entry name" value="DNA/RNA polymerases"/>
    <property type="match status" value="1"/>
</dbReference>
<keyword evidence="3" id="KW-1185">Reference proteome</keyword>
<dbReference type="Gene3D" id="3.30.70.270">
    <property type="match status" value="1"/>
</dbReference>
<proteinExistence type="predicted"/>
<feature type="region of interest" description="Disordered" evidence="1">
    <location>
        <begin position="106"/>
        <end position="129"/>
    </location>
</feature>
<evidence type="ECO:0008006" key="4">
    <source>
        <dbReference type="Google" id="ProtNLM"/>
    </source>
</evidence>
<dbReference type="InterPro" id="IPR043502">
    <property type="entry name" value="DNA/RNA_pol_sf"/>
</dbReference>
<organism evidence="2 3">
    <name type="scientific">Phytophthora megakarya</name>
    <dbReference type="NCBI Taxonomy" id="4795"/>
    <lineage>
        <taxon>Eukaryota</taxon>
        <taxon>Sar</taxon>
        <taxon>Stramenopiles</taxon>
        <taxon>Oomycota</taxon>
        <taxon>Peronosporomycetes</taxon>
        <taxon>Peronosporales</taxon>
        <taxon>Peronosporaceae</taxon>
        <taxon>Phytophthora</taxon>
    </lineage>
</organism>
<protein>
    <recommendedName>
        <fullName evidence="4">Reverse transcriptase</fullName>
    </recommendedName>
</protein>
<dbReference type="InterPro" id="IPR051320">
    <property type="entry name" value="Viral_Replic_Matur_Polypro"/>
</dbReference>
<gene>
    <name evidence="2" type="ORF">PHMEG_0006084</name>
</gene>
<evidence type="ECO:0000313" key="3">
    <source>
        <dbReference type="Proteomes" id="UP000198211"/>
    </source>
</evidence>
<dbReference type="InterPro" id="IPR043128">
    <property type="entry name" value="Rev_trsase/Diguanyl_cyclase"/>
</dbReference>
<evidence type="ECO:0000313" key="2">
    <source>
        <dbReference type="EMBL" id="OWZ19632.1"/>
    </source>
</evidence>
<dbReference type="EMBL" id="NBNE01000419">
    <property type="protein sequence ID" value="OWZ19632.1"/>
    <property type="molecule type" value="Genomic_DNA"/>
</dbReference>
<accession>A0A225WQ12</accession>
<comment type="caution">
    <text evidence="2">The sequence shown here is derived from an EMBL/GenBank/DDBJ whole genome shotgun (WGS) entry which is preliminary data.</text>
</comment>
<dbReference type="Gene3D" id="3.10.10.10">
    <property type="entry name" value="HIV Type 1 Reverse Transcriptase, subunit A, domain 1"/>
    <property type="match status" value="1"/>
</dbReference>
<dbReference type="AlphaFoldDB" id="A0A225WQ12"/>
<evidence type="ECO:0000256" key="1">
    <source>
        <dbReference type="SAM" id="MobiDB-lite"/>
    </source>
</evidence>
<sequence length="369" mass="41103">MPIDSGKYEQWQVLTYPGPYDETWFKLESELHERWLASQPLVVELQPYTWPTKTRRVIKDGDISLSQGEQWAWSLWLEASTVRPMAMGDDPVTAAVALGASTPAPTECLDTDRGCSNPQTETHSDEKSPDAVVADLEHTFMCVMPVLPTEGNDDPADDDYAVHVANYISLEDYGQELAFLPDLTELSVTELDYIAPNVKDSSFVGDQQRRLDDVLKKHEAIMVLSGNTLPPAAYGVVCDIDVQGHATIATSKANSAEALTEALRLRTANDWPHHILQQSMGNGQEIRLCIDYKMVSAVTAIMVYAMPLVDELLAELEIYLWFCSLDTASGLWAIVMTMRARMTSAFVCALGHFEWLRKPLGLKNAPMIY</sequence>
<dbReference type="PANTHER" id="PTHR33064:SF37">
    <property type="entry name" value="RIBONUCLEASE H"/>
    <property type="match status" value="1"/>
</dbReference>